<organism evidence="9 10">
    <name type="scientific">Triparma strigata</name>
    <dbReference type="NCBI Taxonomy" id="1606541"/>
    <lineage>
        <taxon>Eukaryota</taxon>
        <taxon>Sar</taxon>
        <taxon>Stramenopiles</taxon>
        <taxon>Ochrophyta</taxon>
        <taxon>Bolidophyceae</taxon>
        <taxon>Parmales</taxon>
        <taxon>Triparmaceae</taxon>
        <taxon>Triparma</taxon>
    </lineage>
</organism>
<evidence type="ECO:0000256" key="3">
    <source>
        <dbReference type="ARBA" id="ARBA00022896"/>
    </source>
</evidence>
<dbReference type="GO" id="GO:0016705">
    <property type="term" value="F:oxidoreductase activity, acting on paired donors, with incorporation or reduction of molecular oxygen"/>
    <property type="evidence" value="ECO:0007669"/>
    <property type="project" value="InterPro"/>
</dbReference>
<dbReference type="GO" id="GO:0005506">
    <property type="term" value="F:iron ion binding"/>
    <property type="evidence" value="ECO:0007669"/>
    <property type="project" value="InterPro"/>
</dbReference>
<dbReference type="GO" id="GO:0051213">
    <property type="term" value="F:dioxygenase activity"/>
    <property type="evidence" value="ECO:0007669"/>
    <property type="project" value="UniProtKB-KW"/>
</dbReference>
<gene>
    <name evidence="9" type="ORF">TrST_g13831</name>
</gene>
<evidence type="ECO:0000256" key="6">
    <source>
        <dbReference type="ARBA" id="ARBA00023004"/>
    </source>
</evidence>
<dbReference type="InterPro" id="IPR006620">
    <property type="entry name" value="Pro_4_hyd_alph"/>
</dbReference>
<evidence type="ECO:0000256" key="4">
    <source>
        <dbReference type="ARBA" id="ARBA00022964"/>
    </source>
</evidence>
<sequence>MATATKLTLPQHHPLSLSLASTVAQGDSGSWSSSAPGLAEILIDPITASPYAVKQWRCLVGGPGLGADEDVAWGGEPRRPVCVRVLGVEMSHPGIDDLGCVVDSSFWAAVLEDKVTLESIEKHLRVLLASEPATADGSKPSDLTKQKVDTISRFRTLHPENPILAPTATLQTSHCHPKIHAFLDNPQSASLDFISSPTPGVYTFELFPQEFCEQLVNIIDAFEETTLPRRRPNTMNNYGLVLTEIGLEAYATSLLEKVIAPLSARLWPEEIFSTSLDAHHTFCVEYRAEELGKGDRNLDMHHDASEVTLNVCLGRGEFSASGLRFCGEFGRADHRQSKLQLQHSLGRAVLHLGRHRHGADDIASGERVNLIVWARSSAFRAAAAYGHVPPDGYPKIPESGEVHQVCLSKANDADYESRIKGETETATPAKRKYTPFNAPPKTCTKF</sequence>
<accession>A0A9W7BJ65</accession>
<keyword evidence="5" id="KW-0560">Oxidoreductase</keyword>
<evidence type="ECO:0000259" key="8">
    <source>
        <dbReference type="PROSITE" id="PS51471"/>
    </source>
</evidence>
<dbReference type="Proteomes" id="UP001165085">
    <property type="component" value="Unassembled WGS sequence"/>
</dbReference>
<dbReference type="GO" id="GO:0031418">
    <property type="term" value="F:L-ascorbic acid binding"/>
    <property type="evidence" value="ECO:0007669"/>
    <property type="project" value="UniProtKB-KW"/>
</dbReference>
<keyword evidence="2" id="KW-0479">Metal-binding</keyword>
<keyword evidence="4" id="KW-0223">Dioxygenase</keyword>
<keyword evidence="3" id="KW-0847">Vitamin C</keyword>
<dbReference type="PROSITE" id="PS51471">
    <property type="entry name" value="FE2OG_OXY"/>
    <property type="match status" value="1"/>
</dbReference>
<dbReference type="OrthoDB" id="1736837at2759"/>
<evidence type="ECO:0000256" key="7">
    <source>
        <dbReference type="SAM" id="MobiDB-lite"/>
    </source>
</evidence>
<keyword evidence="6" id="KW-0408">Iron</keyword>
<comment type="caution">
    <text evidence="9">The sequence shown here is derived from an EMBL/GenBank/DDBJ whole genome shotgun (WGS) entry which is preliminary data.</text>
</comment>
<evidence type="ECO:0000256" key="1">
    <source>
        <dbReference type="ARBA" id="ARBA00001961"/>
    </source>
</evidence>
<dbReference type="AlphaFoldDB" id="A0A9W7BJ65"/>
<dbReference type="SMART" id="SM00702">
    <property type="entry name" value="P4Hc"/>
    <property type="match status" value="1"/>
</dbReference>
<protein>
    <recommendedName>
        <fullName evidence="8">Fe2OG dioxygenase domain-containing protein</fullName>
    </recommendedName>
</protein>
<dbReference type="PANTHER" id="PTHR24014">
    <property type="entry name" value="2-OXOGLUTARATE AND IRON-DEPENDENT OXYGENASE DOMAIN-CONTAINING PROTEIN 2"/>
    <property type="match status" value="1"/>
</dbReference>
<feature type="region of interest" description="Disordered" evidence="7">
    <location>
        <begin position="423"/>
        <end position="446"/>
    </location>
</feature>
<keyword evidence="10" id="KW-1185">Reference proteome</keyword>
<name>A0A9W7BJ65_9STRA</name>
<evidence type="ECO:0000256" key="2">
    <source>
        <dbReference type="ARBA" id="ARBA00022723"/>
    </source>
</evidence>
<dbReference type="InterPro" id="IPR005123">
    <property type="entry name" value="Oxoglu/Fe-dep_dioxygenase_dom"/>
</dbReference>
<dbReference type="EMBL" id="BRXY01000388">
    <property type="protein sequence ID" value="GMH91664.1"/>
    <property type="molecule type" value="Genomic_DNA"/>
</dbReference>
<reference evidence="10" key="1">
    <citation type="journal article" date="2023" name="Commun. Biol.">
        <title>Genome analysis of Parmales, the sister group of diatoms, reveals the evolutionary specialization of diatoms from phago-mixotrophs to photoautotrophs.</title>
        <authorList>
            <person name="Ban H."/>
            <person name="Sato S."/>
            <person name="Yoshikawa S."/>
            <person name="Yamada K."/>
            <person name="Nakamura Y."/>
            <person name="Ichinomiya M."/>
            <person name="Sato N."/>
            <person name="Blanc-Mathieu R."/>
            <person name="Endo H."/>
            <person name="Kuwata A."/>
            <person name="Ogata H."/>
        </authorList>
    </citation>
    <scope>NUCLEOTIDE SEQUENCE [LARGE SCALE GENOMIC DNA]</scope>
    <source>
        <strain evidence="10">NIES 3701</strain>
    </source>
</reference>
<dbReference type="Pfam" id="PF25238">
    <property type="entry name" value="OGFOD2-like"/>
    <property type="match status" value="1"/>
</dbReference>
<evidence type="ECO:0000313" key="10">
    <source>
        <dbReference type="Proteomes" id="UP001165085"/>
    </source>
</evidence>
<evidence type="ECO:0000313" key="9">
    <source>
        <dbReference type="EMBL" id="GMH91664.1"/>
    </source>
</evidence>
<dbReference type="PANTHER" id="PTHR24014:SF4">
    <property type="entry name" value="2-OXOGLUTARATE AND IRON-DEPENDENT OXYGENASE DOMAIN-CONTAINING PROTEIN 2"/>
    <property type="match status" value="1"/>
</dbReference>
<feature type="domain" description="Fe2OG dioxygenase" evidence="8">
    <location>
        <begin position="277"/>
        <end position="376"/>
    </location>
</feature>
<comment type="cofactor">
    <cofactor evidence="1">
        <name>L-ascorbate</name>
        <dbReference type="ChEBI" id="CHEBI:38290"/>
    </cofactor>
</comment>
<evidence type="ECO:0000256" key="5">
    <source>
        <dbReference type="ARBA" id="ARBA00023002"/>
    </source>
</evidence>
<proteinExistence type="predicted"/>